<dbReference type="SUPFAM" id="SSF53756">
    <property type="entry name" value="UDP-Glycosyltransferase/glycogen phosphorylase"/>
    <property type="match status" value="1"/>
</dbReference>
<gene>
    <name evidence="3" type="ORF">ATO3_16840</name>
</gene>
<feature type="domain" description="Glycosyl transferase family 1" evidence="1">
    <location>
        <begin position="205"/>
        <end position="337"/>
    </location>
</feature>
<dbReference type="PANTHER" id="PTHR45947:SF3">
    <property type="entry name" value="SULFOQUINOVOSYL TRANSFERASE SQD2"/>
    <property type="match status" value="1"/>
</dbReference>
<dbReference type="PANTHER" id="PTHR45947">
    <property type="entry name" value="SULFOQUINOVOSYL TRANSFERASE SQD2"/>
    <property type="match status" value="1"/>
</dbReference>
<dbReference type="GO" id="GO:0016757">
    <property type="term" value="F:glycosyltransferase activity"/>
    <property type="evidence" value="ECO:0007669"/>
    <property type="project" value="InterPro"/>
</dbReference>
<evidence type="ECO:0000259" key="1">
    <source>
        <dbReference type="Pfam" id="PF00534"/>
    </source>
</evidence>
<sequence length="382" mass="42923">MRGSKPRVALIHYWLVGMRGGEKVLEQLCHMFPDADIFTHVYEPSKVSDVIRRHKVTETSIARLPFARKYYTRYVSRMPRALEELDLSGYDLVISSESGPAKGVIPQPEALHLCYVHSPMRYIWDHYGIYRRNADPITRRMMAPLTAQLRMADVTSAARVDGFAANSRFVQQRVMKYWRRPSRVIHPPVDVARFRPAPDTEVGSFYLYAGELTAYKRPDLAIAAFNRLGLPLVVIGGPSKAEKALAKKANSNIRFLGRVSDEKLRKYFAACRALVFPGEEDFGILPVEVMASGRPVIAYGKGGALDYVVDGVTGTFFRDQSVDALVEAVDQFETERMYRLDSQRIVSHAQNFDAAQFRAGMADFLADHGMPVAAPTTLRQSA</sequence>
<feature type="domain" description="Glycosyltransferase subfamily 4-like N-terminal" evidence="2">
    <location>
        <begin position="19"/>
        <end position="193"/>
    </location>
</feature>
<dbReference type="EMBL" id="AQQR01000007">
    <property type="protein sequence ID" value="OWU72326.1"/>
    <property type="molecule type" value="Genomic_DNA"/>
</dbReference>
<proteinExistence type="predicted"/>
<keyword evidence="4" id="KW-1185">Reference proteome</keyword>
<dbReference type="InterPro" id="IPR028098">
    <property type="entry name" value="Glyco_trans_4-like_N"/>
</dbReference>
<organism evidence="3 4">
    <name type="scientific">Marinibacterium profundimaris</name>
    <dbReference type="NCBI Taxonomy" id="1679460"/>
    <lineage>
        <taxon>Bacteria</taxon>
        <taxon>Pseudomonadati</taxon>
        <taxon>Pseudomonadota</taxon>
        <taxon>Alphaproteobacteria</taxon>
        <taxon>Rhodobacterales</taxon>
        <taxon>Paracoccaceae</taxon>
        <taxon>Marinibacterium</taxon>
    </lineage>
</organism>
<evidence type="ECO:0000313" key="3">
    <source>
        <dbReference type="EMBL" id="OWU72326.1"/>
    </source>
</evidence>
<evidence type="ECO:0000313" key="4">
    <source>
        <dbReference type="Proteomes" id="UP000215377"/>
    </source>
</evidence>
<accession>A0A225NG25</accession>
<dbReference type="Pfam" id="PF13439">
    <property type="entry name" value="Glyco_transf_4"/>
    <property type="match status" value="1"/>
</dbReference>
<evidence type="ECO:0000259" key="2">
    <source>
        <dbReference type="Pfam" id="PF13439"/>
    </source>
</evidence>
<dbReference type="Gene3D" id="3.40.50.2000">
    <property type="entry name" value="Glycogen Phosphorylase B"/>
    <property type="match status" value="2"/>
</dbReference>
<dbReference type="Pfam" id="PF00534">
    <property type="entry name" value="Glycos_transf_1"/>
    <property type="match status" value="1"/>
</dbReference>
<protein>
    <submittedName>
        <fullName evidence="3">Glycosyl transferase</fullName>
    </submittedName>
</protein>
<dbReference type="AlphaFoldDB" id="A0A225NG25"/>
<dbReference type="InterPro" id="IPR001296">
    <property type="entry name" value="Glyco_trans_1"/>
</dbReference>
<dbReference type="InterPro" id="IPR050194">
    <property type="entry name" value="Glycosyltransferase_grp1"/>
</dbReference>
<comment type="caution">
    <text evidence="3">The sequence shown here is derived from an EMBL/GenBank/DDBJ whole genome shotgun (WGS) entry which is preliminary data.</text>
</comment>
<reference evidence="3 4" key="1">
    <citation type="submission" date="2013-04" db="EMBL/GenBank/DDBJ databases">
        <title>Oceanicola sp. 22II1-22F33 Genome Sequencing.</title>
        <authorList>
            <person name="Lai Q."/>
            <person name="Li G."/>
            <person name="Shao Z."/>
        </authorList>
    </citation>
    <scope>NUCLEOTIDE SEQUENCE [LARGE SCALE GENOMIC DNA]</scope>
    <source>
        <strain evidence="3 4">22II1-22F33</strain>
    </source>
</reference>
<name>A0A225NG25_9RHOB</name>
<dbReference type="Proteomes" id="UP000215377">
    <property type="component" value="Unassembled WGS sequence"/>
</dbReference>
<keyword evidence="3" id="KW-0808">Transferase</keyword>